<dbReference type="InterPro" id="IPR010985">
    <property type="entry name" value="Ribbon_hlx_hlx"/>
</dbReference>
<dbReference type="Proteomes" id="UP000546464">
    <property type="component" value="Unassembled WGS sequence"/>
</dbReference>
<dbReference type="RefSeq" id="WP_185677044.1">
    <property type="nucleotide sequence ID" value="NZ_JACHVB010000060.1"/>
</dbReference>
<dbReference type="Pfam" id="PF05534">
    <property type="entry name" value="HicB"/>
    <property type="match status" value="1"/>
</dbReference>
<dbReference type="SUPFAM" id="SSF47598">
    <property type="entry name" value="Ribbon-helix-helix"/>
    <property type="match status" value="1"/>
</dbReference>
<dbReference type="AlphaFoldDB" id="A0A842HHI0"/>
<evidence type="ECO:0000313" key="1">
    <source>
        <dbReference type="EMBL" id="MBC2595983.1"/>
    </source>
</evidence>
<name>A0A842HHI0_9BACT</name>
<accession>A0A842HHI0</accession>
<sequence length="84" mass="9807">MKAKKISVEEFDRRFDDGEDISEHLDWSTARRLHGGKREGAGRKSSGRHPYTIRLKPQIHAKFQQRARKKGISLSEYIEELVKD</sequence>
<dbReference type="EMBL" id="JACHVB010000060">
    <property type="protein sequence ID" value="MBC2595983.1"/>
    <property type="molecule type" value="Genomic_DNA"/>
</dbReference>
<evidence type="ECO:0000313" key="2">
    <source>
        <dbReference type="Proteomes" id="UP000546464"/>
    </source>
</evidence>
<dbReference type="GO" id="GO:0006355">
    <property type="term" value="P:regulation of DNA-templated transcription"/>
    <property type="evidence" value="ECO:0007669"/>
    <property type="project" value="InterPro"/>
</dbReference>
<reference evidence="1 2" key="1">
    <citation type="submission" date="2020-07" db="EMBL/GenBank/DDBJ databases">
        <authorList>
            <person name="Feng X."/>
        </authorList>
    </citation>
    <scope>NUCLEOTIDE SEQUENCE [LARGE SCALE GENOMIC DNA]</scope>
    <source>
        <strain evidence="1 2">JCM31066</strain>
    </source>
</reference>
<proteinExistence type="predicted"/>
<organism evidence="1 2">
    <name type="scientific">Ruficoccus amylovorans</name>
    <dbReference type="NCBI Taxonomy" id="1804625"/>
    <lineage>
        <taxon>Bacteria</taxon>
        <taxon>Pseudomonadati</taxon>
        <taxon>Verrucomicrobiota</taxon>
        <taxon>Opitutia</taxon>
        <taxon>Puniceicoccales</taxon>
        <taxon>Cerasicoccaceae</taxon>
        <taxon>Ruficoccus</taxon>
    </lineage>
</organism>
<comment type="caution">
    <text evidence="1">The sequence shown here is derived from an EMBL/GenBank/DDBJ whole genome shotgun (WGS) entry which is preliminary data.</text>
</comment>
<keyword evidence="2" id="KW-1185">Reference proteome</keyword>
<gene>
    <name evidence="1" type="ORF">H5P28_17085</name>
</gene>
<dbReference type="InterPro" id="IPR008651">
    <property type="entry name" value="Uncharacterised_HicB"/>
</dbReference>
<protein>
    <submittedName>
        <fullName evidence="1">Uncharacterized protein</fullName>
    </submittedName>
</protein>